<protein>
    <submittedName>
        <fullName evidence="2">Uncharacterized protein</fullName>
    </submittedName>
</protein>
<feature type="compositionally biased region" description="Pro residues" evidence="1">
    <location>
        <begin position="120"/>
        <end position="132"/>
    </location>
</feature>
<evidence type="ECO:0000256" key="1">
    <source>
        <dbReference type="SAM" id="MobiDB-lite"/>
    </source>
</evidence>
<organism evidence="2 3">
    <name type="scientific">Gonapodya prolifera (strain JEL478)</name>
    <name type="common">Monoblepharis prolifera</name>
    <dbReference type="NCBI Taxonomy" id="1344416"/>
    <lineage>
        <taxon>Eukaryota</taxon>
        <taxon>Fungi</taxon>
        <taxon>Fungi incertae sedis</taxon>
        <taxon>Chytridiomycota</taxon>
        <taxon>Chytridiomycota incertae sedis</taxon>
        <taxon>Monoblepharidomycetes</taxon>
        <taxon>Monoblepharidales</taxon>
        <taxon>Gonapodyaceae</taxon>
        <taxon>Gonapodya</taxon>
    </lineage>
</organism>
<accession>A0A139ABJ7</accession>
<name>A0A139ABJ7_GONPJ</name>
<dbReference type="EMBL" id="KQ965771">
    <property type="protein sequence ID" value="KXS14176.1"/>
    <property type="molecule type" value="Genomic_DNA"/>
</dbReference>
<dbReference type="Proteomes" id="UP000070544">
    <property type="component" value="Unassembled WGS sequence"/>
</dbReference>
<evidence type="ECO:0000313" key="3">
    <source>
        <dbReference type="Proteomes" id="UP000070544"/>
    </source>
</evidence>
<feature type="compositionally biased region" description="Basic and acidic residues" evidence="1">
    <location>
        <begin position="313"/>
        <end position="322"/>
    </location>
</feature>
<keyword evidence="3" id="KW-1185">Reference proteome</keyword>
<gene>
    <name evidence="2" type="ORF">M427DRAFT_45238</name>
</gene>
<proteinExistence type="predicted"/>
<feature type="region of interest" description="Disordered" evidence="1">
    <location>
        <begin position="298"/>
        <end position="343"/>
    </location>
</feature>
<dbReference type="AlphaFoldDB" id="A0A139ABJ7"/>
<feature type="region of interest" description="Disordered" evidence="1">
    <location>
        <begin position="110"/>
        <end position="137"/>
    </location>
</feature>
<sequence>MVILLTEAIQKGDFPRLCKILFQHPTYNIEYDVAEGDLEMSRNEDTMAALKELLKVCPTTWVTVGGMYLGRRLPSFQQTTSGSIMDLYIRNRPIHIDEPSAEPVKYKAQFAQDDARRDTPPPSPEPRPPVPPSLQSSTVIWRSACAGRERGGQANWSVQVTKNFKDRTTHPSLHRELPQHTMHSFPELSECRNSHCSPERETAATRRPVLVLEQVGSLADYNEYPGDRTCQPTGETSTQSHVAWPGVKHINSLLLNAVLADNLQKDNKGKEGFRLVWSASAHAQREPRSSPALVMCEGQSHHGVSRSRFKSQPSRELRKEETGWVDGSMVSEDAFRSAGAGRE</sequence>
<evidence type="ECO:0000313" key="2">
    <source>
        <dbReference type="EMBL" id="KXS14176.1"/>
    </source>
</evidence>
<reference evidence="2 3" key="1">
    <citation type="journal article" date="2015" name="Genome Biol. Evol.">
        <title>Phylogenomic analyses indicate that early fungi evolved digesting cell walls of algal ancestors of land plants.</title>
        <authorList>
            <person name="Chang Y."/>
            <person name="Wang S."/>
            <person name="Sekimoto S."/>
            <person name="Aerts A.L."/>
            <person name="Choi C."/>
            <person name="Clum A."/>
            <person name="LaButti K.M."/>
            <person name="Lindquist E.A."/>
            <person name="Yee Ngan C."/>
            <person name="Ohm R.A."/>
            <person name="Salamov A.A."/>
            <person name="Grigoriev I.V."/>
            <person name="Spatafora J.W."/>
            <person name="Berbee M.L."/>
        </authorList>
    </citation>
    <scope>NUCLEOTIDE SEQUENCE [LARGE SCALE GENOMIC DNA]</scope>
    <source>
        <strain evidence="2 3">JEL478</strain>
    </source>
</reference>